<accession>A0A0F8Z3B1</accession>
<dbReference type="EMBL" id="LAZR01050064">
    <property type="protein sequence ID" value="KKK88198.1"/>
    <property type="molecule type" value="Genomic_DNA"/>
</dbReference>
<comment type="caution">
    <text evidence="1">The sequence shown here is derived from an EMBL/GenBank/DDBJ whole genome shotgun (WGS) entry which is preliminary data.</text>
</comment>
<evidence type="ECO:0000313" key="1">
    <source>
        <dbReference type="EMBL" id="KKK88198.1"/>
    </source>
</evidence>
<sequence>MFQEFEDAELFEEEAEEYTEVAQTCCDECGAVLEELYAGMVMCEECGKHFPEGRQGC</sequence>
<reference evidence="1" key="1">
    <citation type="journal article" date="2015" name="Nature">
        <title>Complex archaea that bridge the gap between prokaryotes and eukaryotes.</title>
        <authorList>
            <person name="Spang A."/>
            <person name="Saw J.H."/>
            <person name="Jorgensen S.L."/>
            <person name="Zaremba-Niedzwiedzka K."/>
            <person name="Martijn J."/>
            <person name="Lind A.E."/>
            <person name="van Eijk R."/>
            <person name="Schleper C."/>
            <person name="Guy L."/>
            <person name="Ettema T.J."/>
        </authorList>
    </citation>
    <scope>NUCLEOTIDE SEQUENCE</scope>
</reference>
<protein>
    <submittedName>
        <fullName evidence="1">Uncharacterized protein</fullName>
    </submittedName>
</protein>
<name>A0A0F8Z3B1_9ZZZZ</name>
<proteinExistence type="predicted"/>
<organism evidence="1">
    <name type="scientific">marine sediment metagenome</name>
    <dbReference type="NCBI Taxonomy" id="412755"/>
    <lineage>
        <taxon>unclassified sequences</taxon>
        <taxon>metagenomes</taxon>
        <taxon>ecological metagenomes</taxon>
    </lineage>
</organism>
<dbReference type="AlphaFoldDB" id="A0A0F8Z3B1"/>
<gene>
    <name evidence="1" type="ORF">LCGC14_2745570</name>
</gene>